<feature type="coiled-coil region" evidence="1">
    <location>
        <begin position="199"/>
        <end position="229"/>
    </location>
</feature>
<gene>
    <name evidence="4" type="ORF">ABEB36_011786</name>
</gene>
<keyword evidence="2" id="KW-1133">Transmembrane helix</keyword>
<dbReference type="EMBL" id="JBDJPC010000009">
    <property type="protein sequence ID" value="KAL1491144.1"/>
    <property type="molecule type" value="Genomic_DNA"/>
</dbReference>
<evidence type="ECO:0000313" key="5">
    <source>
        <dbReference type="Proteomes" id="UP001566132"/>
    </source>
</evidence>
<dbReference type="Proteomes" id="UP001566132">
    <property type="component" value="Unassembled WGS sequence"/>
</dbReference>
<proteinExistence type="predicted"/>
<dbReference type="InterPro" id="IPR040346">
    <property type="entry name" value="GEX1/Brambleberry"/>
</dbReference>
<feature type="signal peptide" evidence="3">
    <location>
        <begin position="1"/>
        <end position="28"/>
    </location>
</feature>
<comment type="caution">
    <text evidence="4">The sequence shown here is derived from an EMBL/GenBank/DDBJ whole genome shotgun (WGS) entry which is preliminary data.</text>
</comment>
<evidence type="ECO:0000256" key="1">
    <source>
        <dbReference type="SAM" id="Coils"/>
    </source>
</evidence>
<feature type="chain" id="PRO_5044769486" description="Protein brambleberry" evidence="3">
    <location>
        <begin position="29"/>
        <end position="548"/>
    </location>
</feature>
<sequence>MSNFLKVKRMLVIFSLILIGSCVNGALQDYINSVKSYLGLVPIVEDNTIEFPHSVPYEVSTLDEKFISEAIKLTGVAISELDSCQQRVVLKLRSDCNKMNDEQLAKMAVHLLNCQSYVEGRKIYPCSEEMTIKQCTSAMDSDTWTSYHLMSNRARAVCYMVRQTQFRGMAEHTVNRLMEASKDQLRSLNQITLNQENILELSENTYESLSKAQNQLSEQQQDMRQAQLYGQLVLENNIMRLADEKRLIHETHSKLLQMTQEVQHKLESSAQMIVHQTSENKLNHKELLEDINRIQEKANDLFAKIDVYSEILLQQNEDFKIQYESTIRNLKEVNNTVHNLVNLVGGTKKALEERLSWITDVLGGTDKAVERLYLVSWHLGFILISMLSSVFLSALPSTRLATVTLPILNLVFAIYGNASLDFSSLIMCLMLILSGQHITIWALRFRGRDKPAIQATPTKSSSSVDDAKLYKERELEEETDTFQSLTPPLSRNGHYLLSRSRSNTPLRLNTSLKAACRATTRAGTPCKLTSLPGRDYCYRHQSGDSIMG</sequence>
<evidence type="ECO:0000313" key="4">
    <source>
        <dbReference type="EMBL" id="KAL1491144.1"/>
    </source>
</evidence>
<feature type="transmembrane region" description="Helical" evidence="2">
    <location>
        <begin position="372"/>
        <end position="393"/>
    </location>
</feature>
<reference evidence="4 5" key="1">
    <citation type="submission" date="2024-05" db="EMBL/GenBank/DDBJ databases">
        <title>Genetic variation in Jamaican populations of the coffee berry borer (Hypothenemus hampei).</title>
        <authorList>
            <person name="Errbii M."/>
            <person name="Myrie A."/>
        </authorList>
    </citation>
    <scope>NUCLEOTIDE SEQUENCE [LARGE SCALE GENOMIC DNA]</scope>
    <source>
        <strain evidence="4">JA-Hopewell-2020-01-JO</strain>
        <tissue evidence="4">Whole body</tissue>
    </source>
</reference>
<keyword evidence="3" id="KW-0732">Signal</keyword>
<name>A0ABD1E954_HYPHA</name>
<dbReference type="PROSITE" id="PS51257">
    <property type="entry name" value="PROKAR_LIPOPROTEIN"/>
    <property type="match status" value="1"/>
</dbReference>
<evidence type="ECO:0000256" key="2">
    <source>
        <dbReference type="SAM" id="Phobius"/>
    </source>
</evidence>
<dbReference type="PANTHER" id="PTHR33538:SF1">
    <property type="entry name" value="PROTEIN BRAMBLEBERRY"/>
    <property type="match status" value="1"/>
</dbReference>
<keyword evidence="2" id="KW-0472">Membrane</keyword>
<evidence type="ECO:0008006" key="6">
    <source>
        <dbReference type="Google" id="ProtNLM"/>
    </source>
</evidence>
<organism evidence="4 5">
    <name type="scientific">Hypothenemus hampei</name>
    <name type="common">Coffee berry borer</name>
    <dbReference type="NCBI Taxonomy" id="57062"/>
    <lineage>
        <taxon>Eukaryota</taxon>
        <taxon>Metazoa</taxon>
        <taxon>Ecdysozoa</taxon>
        <taxon>Arthropoda</taxon>
        <taxon>Hexapoda</taxon>
        <taxon>Insecta</taxon>
        <taxon>Pterygota</taxon>
        <taxon>Neoptera</taxon>
        <taxon>Endopterygota</taxon>
        <taxon>Coleoptera</taxon>
        <taxon>Polyphaga</taxon>
        <taxon>Cucujiformia</taxon>
        <taxon>Curculionidae</taxon>
        <taxon>Scolytinae</taxon>
        <taxon>Hypothenemus</taxon>
    </lineage>
</organism>
<dbReference type="AlphaFoldDB" id="A0ABD1E954"/>
<evidence type="ECO:0000256" key="3">
    <source>
        <dbReference type="SAM" id="SignalP"/>
    </source>
</evidence>
<keyword evidence="1" id="KW-0175">Coiled coil</keyword>
<keyword evidence="5" id="KW-1185">Reference proteome</keyword>
<protein>
    <recommendedName>
        <fullName evidence="6">Protein brambleberry</fullName>
    </recommendedName>
</protein>
<accession>A0ABD1E954</accession>
<dbReference type="PANTHER" id="PTHR33538">
    <property type="entry name" value="PROTEIN GAMETE EXPRESSED 1"/>
    <property type="match status" value="1"/>
</dbReference>
<keyword evidence="2" id="KW-0812">Transmembrane</keyword>